<dbReference type="EMBL" id="JANQDX010000019">
    <property type="protein sequence ID" value="KAL0904213.1"/>
    <property type="molecule type" value="Genomic_DNA"/>
</dbReference>
<proteinExistence type="predicted"/>
<organism evidence="1 2">
    <name type="scientific">Dendrobium thyrsiflorum</name>
    <name type="common">Pinecone-like raceme dendrobium</name>
    <name type="synonym">Orchid</name>
    <dbReference type="NCBI Taxonomy" id="117978"/>
    <lineage>
        <taxon>Eukaryota</taxon>
        <taxon>Viridiplantae</taxon>
        <taxon>Streptophyta</taxon>
        <taxon>Embryophyta</taxon>
        <taxon>Tracheophyta</taxon>
        <taxon>Spermatophyta</taxon>
        <taxon>Magnoliopsida</taxon>
        <taxon>Liliopsida</taxon>
        <taxon>Asparagales</taxon>
        <taxon>Orchidaceae</taxon>
        <taxon>Epidendroideae</taxon>
        <taxon>Malaxideae</taxon>
        <taxon>Dendrobiinae</taxon>
        <taxon>Dendrobium</taxon>
    </lineage>
</organism>
<name>A0ABD0TX20_DENTH</name>
<dbReference type="AlphaFoldDB" id="A0ABD0TX20"/>
<protein>
    <submittedName>
        <fullName evidence="1">Uncharacterized protein</fullName>
    </submittedName>
</protein>
<dbReference type="Proteomes" id="UP001552299">
    <property type="component" value="Unassembled WGS sequence"/>
</dbReference>
<gene>
    <name evidence="1" type="ORF">M5K25_026293</name>
</gene>
<reference evidence="1 2" key="1">
    <citation type="journal article" date="2024" name="Plant Biotechnol. J.">
        <title>Dendrobium thyrsiflorum genome and its molecular insights into genes involved in important horticultural traits.</title>
        <authorList>
            <person name="Chen B."/>
            <person name="Wang J.Y."/>
            <person name="Zheng P.J."/>
            <person name="Li K.L."/>
            <person name="Liang Y.M."/>
            <person name="Chen X.F."/>
            <person name="Zhang C."/>
            <person name="Zhao X."/>
            <person name="He X."/>
            <person name="Zhang G.Q."/>
            <person name="Liu Z.J."/>
            <person name="Xu Q."/>
        </authorList>
    </citation>
    <scope>NUCLEOTIDE SEQUENCE [LARGE SCALE GENOMIC DNA]</scope>
    <source>
        <strain evidence="1">GZMU011</strain>
    </source>
</reference>
<evidence type="ECO:0000313" key="2">
    <source>
        <dbReference type="Proteomes" id="UP001552299"/>
    </source>
</evidence>
<sequence length="105" mass="11693">MTERKEYIYRKVPQRYHDQHRGVTQHRCAKIQHYSAGCLGKMNTESPCLSTPECRIAHSSAATLKLLDHRGVVTNVRTYVGLAKRCAISISNCSMSASAAAKKTL</sequence>
<keyword evidence="2" id="KW-1185">Reference proteome</keyword>
<accession>A0ABD0TX20</accession>
<comment type="caution">
    <text evidence="1">The sequence shown here is derived from an EMBL/GenBank/DDBJ whole genome shotgun (WGS) entry which is preliminary data.</text>
</comment>
<evidence type="ECO:0000313" key="1">
    <source>
        <dbReference type="EMBL" id="KAL0904213.1"/>
    </source>
</evidence>